<keyword evidence="1" id="KW-0472">Membrane</keyword>
<organism evidence="2 3">
    <name type="scientific">Variovorax defluvii</name>
    <dbReference type="NCBI Taxonomy" id="913761"/>
    <lineage>
        <taxon>Bacteria</taxon>
        <taxon>Pseudomonadati</taxon>
        <taxon>Pseudomonadota</taxon>
        <taxon>Betaproteobacteria</taxon>
        <taxon>Burkholderiales</taxon>
        <taxon>Comamonadaceae</taxon>
        <taxon>Variovorax</taxon>
    </lineage>
</organism>
<name>A0ABP8IIS6_9BURK</name>
<evidence type="ECO:0000256" key="1">
    <source>
        <dbReference type="SAM" id="Phobius"/>
    </source>
</evidence>
<dbReference type="EMBL" id="BAABGJ010000081">
    <property type="protein sequence ID" value="GAA4359737.1"/>
    <property type="molecule type" value="Genomic_DNA"/>
</dbReference>
<evidence type="ECO:0000313" key="2">
    <source>
        <dbReference type="EMBL" id="GAA4359737.1"/>
    </source>
</evidence>
<dbReference type="Proteomes" id="UP001500975">
    <property type="component" value="Unassembled WGS sequence"/>
</dbReference>
<keyword evidence="1" id="KW-1133">Transmembrane helix</keyword>
<sequence>MATDVKQVEERVGRRPPGGSWIESRGVHALLAVAFAIAVFAVAVTGWWASTYWIPLQDVKGAVRTQLANGASARFEHVWYSKQTRVGCGYVSVQGPAGGPQDKKHFILFPGGELQLEPPRETPGDAVQQIAALEKQASYARAIRANCLR</sequence>
<keyword evidence="1" id="KW-0812">Transmembrane</keyword>
<evidence type="ECO:0000313" key="3">
    <source>
        <dbReference type="Proteomes" id="UP001500975"/>
    </source>
</evidence>
<feature type="transmembrane region" description="Helical" evidence="1">
    <location>
        <begin position="29"/>
        <end position="54"/>
    </location>
</feature>
<comment type="caution">
    <text evidence="2">The sequence shown here is derived from an EMBL/GenBank/DDBJ whole genome shotgun (WGS) entry which is preliminary data.</text>
</comment>
<gene>
    <name evidence="2" type="ORF">GCM10023165_56180</name>
</gene>
<accession>A0ABP8IIS6</accession>
<keyword evidence="3" id="KW-1185">Reference proteome</keyword>
<proteinExistence type="predicted"/>
<protein>
    <submittedName>
        <fullName evidence="2">Uncharacterized protein</fullName>
    </submittedName>
</protein>
<reference evidence="3" key="1">
    <citation type="journal article" date="2019" name="Int. J. Syst. Evol. Microbiol.">
        <title>The Global Catalogue of Microorganisms (GCM) 10K type strain sequencing project: providing services to taxonomists for standard genome sequencing and annotation.</title>
        <authorList>
            <consortium name="The Broad Institute Genomics Platform"/>
            <consortium name="The Broad Institute Genome Sequencing Center for Infectious Disease"/>
            <person name="Wu L."/>
            <person name="Ma J."/>
        </authorList>
    </citation>
    <scope>NUCLEOTIDE SEQUENCE [LARGE SCALE GENOMIC DNA]</scope>
    <source>
        <strain evidence="3">JCM 17804</strain>
    </source>
</reference>